<dbReference type="EMBL" id="HBGU01084470">
    <property type="protein sequence ID" value="CAD9552686.1"/>
    <property type="molecule type" value="Transcribed_RNA"/>
</dbReference>
<feature type="compositionally biased region" description="Polar residues" evidence="1">
    <location>
        <begin position="47"/>
        <end position="56"/>
    </location>
</feature>
<evidence type="ECO:0000256" key="1">
    <source>
        <dbReference type="SAM" id="MobiDB-lite"/>
    </source>
</evidence>
<protein>
    <submittedName>
        <fullName evidence="2">Uncharacterized protein</fullName>
    </submittedName>
</protein>
<organism evidence="2">
    <name type="scientific">Haptolina brevifila</name>
    <dbReference type="NCBI Taxonomy" id="156173"/>
    <lineage>
        <taxon>Eukaryota</taxon>
        <taxon>Haptista</taxon>
        <taxon>Haptophyta</taxon>
        <taxon>Prymnesiophyceae</taxon>
        <taxon>Prymnesiales</taxon>
        <taxon>Prymnesiaceae</taxon>
        <taxon>Haptolina</taxon>
    </lineage>
</organism>
<name>A0A7S2JMZ7_9EUKA</name>
<dbReference type="InterPro" id="IPR046357">
    <property type="entry name" value="PPIase_dom_sf"/>
</dbReference>
<proteinExistence type="predicted"/>
<dbReference type="Gene3D" id="3.10.50.40">
    <property type="match status" value="1"/>
</dbReference>
<gene>
    <name evidence="2" type="ORF">CBRE1094_LOCUS46101</name>
</gene>
<dbReference type="AlphaFoldDB" id="A0A7S2JMZ7"/>
<feature type="compositionally biased region" description="Polar residues" evidence="1">
    <location>
        <begin position="1"/>
        <end position="13"/>
    </location>
</feature>
<feature type="region of interest" description="Disordered" evidence="1">
    <location>
        <begin position="1"/>
        <end position="56"/>
    </location>
</feature>
<reference evidence="2" key="1">
    <citation type="submission" date="2021-01" db="EMBL/GenBank/DDBJ databases">
        <authorList>
            <person name="Corre E."/>
            <person name="Pelletier E."/>
            <person name="Niang G."/>
            <person name="Scheremetjew M."/>
            <person name="Finn R."/>
            <person name="Kale V."/>
            <person name="Holt S."/>
            <person name="Cochrane G."/>
            <person name="Meng A."/>
            <person name="Brown T."/>
            <person name="Cohen L."/>
        </authorList>
    </citation>
    <scope>NUCLEOTIDE SEQUENCE</scope>
    <source>
        <strain evidence="2">UTEX LB 985</strain>
    </source>
</reference>
<evidence type="ECO:0000313" key="2">
    <source>
        <dbReference type="EMBL" id="CAD9552686.1"/>
    </source>
</evidence>
<feature type="region of interest" description="Disordered" evidence="1">
    <location>
        <begin position="88"/>
        <end position="144"/>
    </location>
</feature>
<accession>A0A7S2JMZ7</accession>
<sequence>MYSTPMSHPSMTTPAAPHKGHNDSRSYRSMQEWIDSRRDSRPLDLSASMNWTTSSGQRDLPAMAMFDAREPAGARHAKGFPASMFKAQSNPMRPRGAPITAPPQVAASAPSTGRRPALSAGSAPAPPPAANPMPSSGLPTTRPPIPIQKQTLREGHGKAACHGDVIDVAYVGWLTAVGDAAIFDQADEFCFRLGVRPRTALPELSASRDILTSSPPR</sequence>
<dbReference type="GO" id="GO:0003755">
    <property type="term" value="F:peptidyl-prolyl cis-trans isomerase activity"/>
    <property type="evidence" value="ECO:0007669"/>
    <property type="project" value="InterPro"/>
</dbReference>